<dbReference type="InterPro" id="IPR001547">
    <property type="entry name" value="Glyco_hydro_5"/>
</dbReference>
<evidence type="ECO:0000256" key="1">
    <source>
        <dbReference type="ARBA" id="ARBA00022801"/>
    </source>
</evidence>
<gene>
    <name evidence="6" type="ORF">FOT63_01640</name>
</gene>
<sequence>MMATNPSKNSLFFARKRMVMAALMLMSSSQVMALDAIGIHSHFNHYPESSDTYLSMIKRFGFNSFRSDLAWNSIESQKGVFSINDAGNQKEDLAFQTGFSQYGLSALMVLGYGNKLYSNNAIDFPRTPEQIEAFANYASWVAARYKGKVKYFDIWNEWLYGTGLTSKPRNVPPAQVYFDLVKATSAAVRKVDPNTVILAGSFNTNKPRDVVWFEELMKLGILNYIDGVSIHPYSLKLPEDNLASIDKFEELAKGYAGKEVPVYITEMGQSSSTAPGYVSDDATAQFVIKYTFLAKARPYIKGLWWYDLVDDGPDVKNREHRFGFVTQSNQPKSMALQFQKIAEVARDYKVERYQTNTDGNVSISLSHGGKYALLAWKQTPVQAQAPQQDLLKSVKSFVKMEGDKSEGAIRMIDPHFQGQSLYEEKSALTKNYGNVPVLVQSDKPIAAPQ</sequence>
<dbReference type="GO" id="GO:0004553">
    <property type="term" value="F:hydrolase activity, hydrolyzing O-glycosyl compounds"/>
    <property type="evidence" value="ECO:0007669"/>
    <property type="project" value="InterPro"/>
</dbReference>
<evidence type="ECO:0000256" key="4">
    <source>
        <dbReference type="SAM" id="SignalP"/>
    </source>
</evidence>
<dbReference type="PANTHER" id="PTHR12631:SF10">
    <property type="entry name" value="BETA-XYLOSIDASE-LIKE PROTEIN-RELATED"/>
    <property type="match status" value="1"/>
</dbReference>
<keyword evidence="1 3" id="KW-0378">Hydrolase</keyword>
<organism evidence="6 7">
    <name type="scientific">Serratia ureilytica</name>
    <dbReference type="NCBI Taxonomy" id="300181"/>
    <lineage>
        <taxon>Bacteria</taxon>
        <taxon>Pseudomonadati</taxon>
        <taxon>Pseudomonadota</taxon>
        <taxon>Gammaproteobacteria</taxon>
        <taxon>Enterobacterales</taxon>
        <taxon>Yersiniaceae</taxon>
        <taxon>Serratia</taxon>
    </lineage>
</organism>
<evidence type="ECO:0000313" key="7">
    <source>
        <dbReference type="Proteomes" id="UP000321307"/>
    </source>
</evidence>
<evidence type="ECO:0000259" key="5">
    <source>
        <dbReference type="Pfam" id="PF00150"/>
    </source>
</evidence>
<feature type="chain" id="PRO_5040829875" evidence="4">
    <location>
        <begin position="34"/>
        <end position="449"/>
    </location>
</feature>
<dbReference type="Proteomes" id="UP000321307">
    <property type="component" value="Unassembled WGS sequence"/>
</dbReference>
<dbReference type="InterPro" id="IPR051923">
    <property type="entry name" value="Glycosyl_Hydrolase_39"/>
</dbReference>
<dbReference type="InterPro" id="IPR017853">
    <property type="entry name" value="GH"/>
</dbReference>
<dbReference type="Gene3D" id="3.20.20.80">
    <property type="entry name" value="Glycosidases"/>
    <property type="match status" value="1"/>
</dbReference>
<protein>
    <submittedName>
        <fullName evidence="6">Cellulase family glycosylhydrolase</fullName>
    </submittedName>
</protein>
<keyword evidence="2 3" id="KW-0326">Glycosidase</keyword>
<accession>A0A9X9G490</accession>
<dbReference type="EMBL" id="VOUP01000001">
    <property type="protein sequence ID" value="TXE32788.1"/>
    <property type="molecule type" value="Genomic_DNA"/>
</dbReference>
<comment type="similarity">
    <text evidence="3">Belongs to the glycosyl hydrolase 5 (cellulase A) family.</text>
</comment>
<keyword evidence="4" id="KW-0732">Signal</keyword>
<dbReference type="SUPFAM" id="SSF51445">
    <property type="entry name" value="(Trans)glycosidases"/>
    <property type="match status" value="1"/>
</dbReference>
<name>A0A9X9G490_9GAMM</name>
<dbReference type="AlphaFoldDB" id="A0A9X9G490"/>
<evidence type="ECO:0000256" key="3">
    <source>
        <dbReference type="RuleBase" id="RU361153"/>
    </source>
</evidence>
<feature type="domain" description="Glycoside hydrolase family 5" evidence="5">
    <location>
        <begin position="40"/>
        <end position="293"/>
    </location>
</feature>
<dbReference type="Pfam" id="PF00150">
    <property type="entry name" value="Cellulase"/>
    <property type="match status" value="1"/>
</dbReference>
<dbReference type="PANTHER" id="PTHR12631">
    <property type="entry name" value="ALPHA-L-IDURONIDASE"/>
    <property type="match status" value="1"/>
</dbReference>
<comment type="caution">
    <text evidence="6">The sequence shown here is derived from an EMBL/GenBank/DDBJ whole genome shotgun (WGS) entry which is preliminary data.</text>
</comment>
<evidence type="ECO:0000256" key="2">
    <source>
        <dbReference type="ARBA" id="ARBA00023295"/>
    </source>
</evidence>
<feature type="signal peptide" evidence="4">
    <location>
        <begin position="1"/>
        <end position="33"/>
    </location>
</feature>
<evidence type="ECO:0000313" key="6">
    <source>
        <dbReference type="EMBL" id="TXE32788.1"/>
    </source>
</evidence>
<proteinExistence type="inferred from homology"/>
<dbReference type="GO" id="GO:0000272">
    <property type="term" value="P:polysaccharide catabolic process"/>
    <property type="evidence" value="ECO:0007669"/>
    <property type="project" value="InterPro"/>
</dbReference>
<reference evidence="6 7" key="1">
    <citation type="submission" date="2019-07" db="EMBL/GenBank/DDBJ databases">
        <title>Serratia strains were isolated from fresh produce.</title>
        <authorList>
            <person name="Cho G.-S."/>
            <person name="Stein M."/>
            <person name="Lee W."/>
            <person name="Suh S.H."/>
            <person name="Franz C.M.A.P."/>
        </authorList>
    </citation>
    <scope>NUCLEOTIDE SEQUENCE [LARGE SCALE GENOMIC DNA]</scope>
    <source>
        <strain evidence="6 7">S17</strain>
    </source>
</reference>